<dbReference type="EMBL" id="JABAIV010000001">
    <property type="protein sequence ID" value="NNG21857.1"/>
    <property type="molecule type" value="Genomic_DNA"/>
</dbReference>
<dbReference type="Pfam" id="PF22624">
    <property type="entry name" value="AASDHPPT_N"/>
    <property type="match status" value="1"/>
</dbReference>
<dbReference type="InterPro" id="IPR050559">
    <property type="entry name" value="P-Pant_transferase_sf"/>
</dbReference>
<evidence type="ECO:0000313" key="6">
    <source>
        <dbReference type="Proteomes" id="UP000533905"/>
    </source>
</evidence>
<dbReference type="RefSeq" id="WP_171080713.1">
    <property type="nucleotide sequence ID" value="NZ_JABAIV010000001.1"/>
</dbReference>
<dbReference type="InterPro" id="IPR008278">
    <property type="entry name" value="4-PPantetheinyl_Trfase_dom"/>
</dbReference>
<gene>
    <name evidence="5" type="ORF">HGB41_02390</name>
</gene>
<dbReference type="InterPro" id="IPR055066">
    <property type="entry name" value="AASDHPPT_N"/>
</dbReference>
<dbReference type="Pfam" id="PF01648">
    <property type="entry name" value="ACPS"/>
    <property type="match status" value="1"/>
</dbReference>
<dbReference type="Gene3D" id="3.90.470.20">
    <property type="entry name" value="4'-phosphopantetheinyl transferase domain"/>
    <property type="match status" value="1"/>
</dbReference>
<organism evidence="5 6">
    <name type="scientific">Telluria aromaticivorans</name>
    <dbReference type="NCBI Taxonomy" id="2725995"/>
    <lineage>
        <taxon>Bacteria</taxon>
        <taxon>Pseudomonadati</taxon>
        <taxon>Pseudomonadota</taxon>
        <taxon>Betaproteobacteria</taxon>
        <taxon>Burkholderiales</taxon>
        <taxon>Oxalobacteraceae</taxon>
        <taxon>Telluria group</taxon>
        <taxon>Telluria</taxon>
    </lineage>
</organism>
<evidence type="ECO:0000259" key="4">
    <source>
        <dbReference type="Pfam" id="PF22624"/>
    </source>
</evidence>
<name>A0A7Y2JVL1_9BURK</name>
<feature type="domain" description="4'-phosphopantetheinyl transferase N-terminal" evidence="4">
    <location>
        <begin position="27"/>
        <end position="111"/>
    </location>
</feature>
<dbReference type="SUPFAM" id="SSF56214">
    <property type="entry name" value="4'-phosphopantetheinyl transferase"/>
    <property type="match status" value="2"/>
</dbReference>
<evidence type="ECO:0000259" key="3">
    <source>
        <dbReference type="Pfam" id="PF01648"/>
    </source>
</evidence>
<dbReference type="GO" id="GO:0000287">
    <property type="term" value="F:magnesium ion binding"/>
    <property type="evidence" value="ECO:0007669"/>
    <property type="project" value="InterPro"/>
</dbReference>
<proteinExistence type="inferred from homology"/>
<accession>A0A7Y2JVL1</accession>
<comment type="caution">
    <text evidence="5">The sequence shown here is derived from an EMBL/GenBank/DDBJ whole genome shotgun (WGS) entry which is preliminary data.</text>
</comment>
<evidence type="ECO:0000256" key="2">
    <source>
        <dbReference type="ARBA" id="ARBA00022679"/>
    </source>
</evidence>
<dbReference type="AlphaFoldDB" id="A0A7Y2JVL1"/>
<dbReference type="PANTHER" id="PTHR12215:SF10">
    <property type="entry name" value="L-AMINOADIPATE-SEMIALDEHYDE DEHYDROGENASE-PHOSPHOPANTETHEINYL TRANSFERASE"/>
    <property type="match status" value="1"/>
</dbReference>
<evidence type="ECO:0000256" key="1">
    <source>
        <dbReference type="ARBA" id="ARBA00010990"/>
    </source>
</evidence>
<protein>
    <submittedName>
        <fullName evidence="5">4'-phosphopantetheinyl transferase superfamily protein</fullName>
    </submittedName>
</protein>
<dbReference type="GO" id="GO:0008897">
    <property type="term" value="F:holo-[acyl-carrier-protein] synthase activity"/>
    <property type="evidence" value="ECO:0007669"/>
    <property type="project" value="InterPro"/>
</dbReference>
<dbReference type="GO" id="GO:0019878">
    <property type="term" value="P:lysine biosynthetic process via aminoadipic acid"/>
    <property type="evidence" value="ECO:0007669"/>
    <property type="project" value="TreeGrafter"/>
</dbReference>
<feature type="domain" description="4'-phosphopantetheinyl transferase" evidence="3">
    <location>
        <begin position="117"/>
        <end position="173"/>
    </location>
</feature>
<dbReference type="GO" id="GO:0005829">
    <property type="term" value="C:cytosol"/>
    <property type="evidence" value="ECO:0007669"/>
    <property type="project" value="TreeGrafter"/>
</dbReference>
<evidence type="ECO:0000313" key="5">
    <source>
        <dbReference type="EMBL" id="NNG21857.1"/>
    </source>
</evidence>
<keyword evidence="6" id="KW-1185">Reference proteome</keyword>
<comment type="similarity">
    <text evidence="1">Belongs to the P-Pant transferase superfamily. Gsp/Sfp/HetI/AcpT family.</text>
</comment>
<keyword evidence="2 5" id="KW-0808">Transferase</keyword>
<dbReference type="PANTHER" id="PTHR12215">
    <property type="entry name" value="PHOSPHOPANTETHEINE TRANSFERASE"/>
    <property type="match status" value="1"/>
</dbReference>
<sequence length="207" mass="22313">MTAAAVKEPGDSVLWLADTAALTDARLACYADWLGESERRRHARFIRAERRRQFVAGRALLRMALGRLLAIEPGSIGLEDRPGQAPAFVHPHDPGIGLSISHSGRWVACAVSTVTLVGLDIERIDPSRDVLALAEQALSPESAGHLRACSEEARVGSFYRLWCLHEAGIKLATASAADYLFEHDGFAGALRCARPLATAPVPVVIEL</sequence>
<dbReference type="Proteomes" id="UP000533905">
    <property type="component" value="Unassembled WGS sequence"/>
</dbReference>
<reference evidence="5 6" key="1">
    <citation type="submission" date="2020-04" db="EMBL/GenBank/DDBJ databases">
        <title>Massilia sp. nov., a cold adapted bacteria isolated from Arctic soil.</title>
        <authorList>
            <person name="Son J."/>
            <person name="Ka J.-O."/>
        </authorList>
    </citation>
    <scope>NUCLEOTIDE SEQUENCE [LARGE SCALE GENOMIC DNA]</scope>
    <source>
        <strain evidence="5 6">ML15P13</strain>
    </source>
</reference>
<dbReference type="InterPro" id="IPR037143">
    <property type="entry name" value="4-PPantetheinyl_Trfase_dom_sf"/>
</dbReference>